<keyword evidence="3" id="KW-1185">Reference proteome</keyword>
<sequence length="41" mass="5129">MLRLHVPLYYVMQAASCLSNVLRLEWHLRRHVRHKEQIKRF</sequence>
<dbReference type="EMBL" id="FOYJ01000001">
    <property type="protein sequence ID" value="SFQ96541.1"/>
    <property type="molecule type" value="Genomic_DNA"/>
</dbReference>
<evidence type="ECO:0000313" key="1">
    <source>
        <dbReference type="EMBL" id="SFQ96541.1"/>
    </source>
</evidence>
<evidence type="ECO:0000313" key="4">
    <source>
        <dbReference type="Proteomes" id="UP000199173"/>
    </source>
</evidence>
<dbReference type="AlphaFoldDB" id="A0AAX2ELG2"/>
<protein>
    <submittedName>
        <fullName evidence="1">Uncharacterized protein</fullName>
    </submittedName>
</protein>
<proteinExistence type="predicted"/>
<dbReference type="EMBL" id="FPAV01000001">
    <property type="protein sequence ID" value="SFT37803.1"/>
    <property type="molecule type" value="Genomic_DNA"/>
</dbReference>
<evidence type="ECO:0000313" key="3">
    <source>
        <dbReference type="Proteomes" id="UP000198760"/>
    </source>
</evidence>
<dbReference type="Proteomes" id="UP000198760">
    <property type="component" value="Unassembled WGS sequence"/>
</dbReference>
<evidence type="ECO:0000313" key="2">
    <source>
        <dbReference type="EMBL" id="SFT37803.1"/>
    </source>
</evidence>
<name>A0AAX2ELG2_9ENTR</name>
<gene>
    <name evidence="2" type="ORF">SAMN03159428_00265</name>
    <name evidence="1" type="ORF">SAMN03159514_00266</name>
</gene>
<organism evidence="1 4">
    <name type="scientific">Kosakonia radicincitans</name>
    <dbReference type="NCBI Taxonomy" id="283686"/>
    <lineage>
        <taxon>Bacteria</taxon>
        <taxon>Pseudomonadati</taxon>
        <taxon>Pseudomonadota</taxon>
        <taxon>Gammaproteobacteria</taxon>
        <taxon>Enterobacterales</taxon>
        <taxon>Enterobacteriaceae</taxon>
        <taxon>Kosakonia</taxon>
    </lineage>
</organism>
<dbReference type="Proteomes" id="UP000199173">
    <property type="component" value="Unassembled WGS sequence"/>
</dbReference>
<reference evidence="3 4" key="1">
    <citation type="submission" date="2016-10" db="EMBL/GenBank/DDBJ databases">
        <authorList>
            <person name="Varghese N."/>
            <person name="Submissions S."/>
        </authorList>
    </citation>
    <scope>NUCLEOTIDE SEQUENCE [LARGE SCALE GENOMIC DNA]</scope>
    <source>
        <strain evidence="2 3">NFIX06</strain>
        <strain evidence="1 4">NFIX08</strain>
    </source>
</reference>
<accession>A0AAX2ELG2</accession>
<comment type="caution">
    <text evidence="1">The sequence shown here is derived from an EMBL/GenBank/DDBJ whole genome shotgun (WGS) entry which is preliminary data.</text>
</comment>